<proteinExistence type="predicted"/>
<feature type="non-terminal residue" evidence="1">
    <location>
        <position position="50"/>
    </location>
</feature>
<keyword evidence="2" id="KW-1185">Reference proteome</keyword>
<name>A0ABR9ZD91_VIBAN</name>
<gene>
    <name evidence="1" type="ORF">EAY46_25780</name>
</gene>
<reference evidence="1 2" key="1">
    <citation type="journal article" date="2021" name="PeerJ">
        <title>Analysis of 44 Vibrio anguillarum genomes reveals high genetic diversity.</title>
        <authorList>
            <person name="Hansen M.J."/>
            <person name="Dalsgaard I."/>
        </authorList>
    </citation>
    <scope>NUCLEOTIDE SEQUENCE [LARGE SCALE GENOMIC DNA]</scope>
    <source>
        <strain evidence="1 2">040915-1/1B</strain>
    </source>
</reference>
<dbReference type="Proteomes" id="UP000726136">
    <property type="component" value="Unassembled WGS sequence"/>
</dbReference>
<evidence type="ECO:0000313" key="1">
    <source>
        <dbReference type="EMBL" id="MBF4376395.1"/>
    </source>
</evidence>
<comment type="caution">
    <text evidence="1">The sequence shown here is derived from an EMBL/GenBank/DDBJ whole genome shotgun (WGS) entry which is preliminary data.</text>
</comment>
<protein>
    <submittedName>
        <fullName evidence="1">Phage shock protein operon transcriptional activator</fullName>
    </submittedName>
</protein>
<accession>A0ABR9ZD91</accession>
<evidence type="ECO:0000313" key="2">
    <source>
        <dbReference type="Proteomes" id="UP000726136"/>
    </source>
</evidence>
<sequence length="50" mass="5812">MRLLCYDDFRQELVNLTTLSITVWRVNMQQNLLGEAPQFLSVLDKVSKLA</sequence>
<organism evidence="1 2">
    <name type="scientific">Vibrio anguillarum</name>
    <name type="common">Listonella anguillarum</name>
    <dbReference type="NCBI Taxonomy" id="55601"/>
    <lineage>
        <taxon>Bacteria</taxon>
        <taxon>Pseudomonadati</taxon>
        <taxon>Pseudomonadota</taxon>
        <taxon>Gammaproteobacteria</taxon>
        <taxon>Vibrionales</taxon>
        <taxon>Vibrionaceae</taxon>
        <taxon>Vibrio</taxon>
    </lineage>
</organism>
<dbReference type="EMBL" id="RDPI01000768">
    <property type="protein sequence ID" value="MBF4376395.1"/>
    <property type="molecule type" value="Genomic_DNA"/>
</dbReference>